<evidence type="ECO:0000313" key="3">
    <source>
        <dbReference type="Proteomes" id="UP000567922"/>
    </source>
</evidence>
<dbReference type="RefSeq" id="WP_157094917.1">
    <property type="nucleotide sequence ID" value="NZ_BDDI01000002.1"/>
</dbReference>
<dbReference type="AlphaFoldDB" id="A0A839RM87"/>
<evidence type="ECO:0000256" key="1">
    <source>
        <dbReference type="SAM" id="MobiDB-lite"/>
    </source>
</evidence>
<dbReference type="OrthoDB" id="4485313at2"/>
<accession>A0A839RM87</accession>
<protein>
    <submittedName>
        <fullName evidence="2">Uncharacterized protein</fullName>
    </submittedName>
</protein>
<reference evidence="2 3" key="1">
    <citation type="submission" date="2020-08" db="EMBL/GenBank/DDBJ databases">
        <title>Sequencing the genomes of 1000 actinobacteria strains.</title>
        <authorList>
            <person name="Klenk H.-P."/>
        </authorList>
    </citation>
    <scope>NUCLEOTIDE SEQUENCE [LARGE SCALE GENOMIC DNA]</scope>
    <source>
        <strain evidence="2 3">DSM 45258</strain>
    </source>
</reference>
<dbReference type="EMBL" id="JACHWS010000001">
    <property type="protein sequence ID" value="MBB3037051.1"/>
    <property type="molecule type" value="Genomic_DNA"/>
</dbReference>
<name>A0A839RM87_9ACTN</name>
<keyword evidence="3" id="KW-1185">Reference proteome</keyword>
<comment type="caution">
    <text evidence="2">The sequence shown here is derived from an EMBL/GenBank/DDBJ whole genome shotgun (WGS) entry which is preliminary data.</text>
</comment>
<feature type="region of interest" description="Disordered" evidence="1">
    <location>
        <begin position="59"/>
        <end position="79"/>
    </location>
</feature>
<sequence length="225" mass="24291">MTRSHSATCSSVASSVKALGDLCSESVSRLHARLPGKALAAWGSGFAVAAAVTAGCANTPSEAEQSATTPMVTEHSERKMEDRIVQHDAGESDGHFTIMDEPTALPRFPLLPDDCIAPATDGKIIFVCAGAQYGDISVTVETLPAPPAQPETGWQEVFDTHVTSTTGDLYLWTGMATRFPGINEPLTDKPGTYQVRIHINGRLENRGWFTNVTDETYLIQIWQQK</sequence>
<dbReference type="Proteomes" id="UP000567922">
    <property type="component" value="Unassembled WGS sequence"/>
</dbReference>
<proteinExistence type="predicted"/>
<gene>
    <name evidence="2" type="ORF">FHU29_001485</name>
</gene>
<feature type="compositionally biased region" description="Polar residues" evidence="1">
    <location>
        <begin position="59"/>
        <end position="71"/>
    </location>
</feature>
<organism evidence="2 3">
    <name type="scientific">Hoyosella altamirensis</name>
    <dbReference type="NCBI Taxonomy" id="616997"/>
    <lineage>
        <taxon>Bacteria</taxon>
        <taxon>Bacillati</taxon>
        <taxon>Actinomycetota</taxon>
        <taxon>Actinomycetes</taxon>
        <taxon>Mycobacteriales</taxon>
        <taxon>Hoyosellaceae</taxon>
        <taxon>Hoyosella</taxon>
    </lineage>
</organism>
<evidence type="ECO:0000313" key="2">
    <source>
        <dbReference type="EMBL" id="MBB3037051.1"/>
    </source>
</evidence>